<dbReference type="EMBL" id="CP048104">
    <property type="protein sequence ID" value="QKG84308.1"/>
    <property type="molecule type" value="Genomic_DNA"/>
</dbReference>
<dbReference type="KEGG" id="kpul:GXN76_07355"/>
<evidence type="ECO:0000259" key="3">
    <source>
        <dbReference type="SMART" id="SM00563"/>
    </source>
</evidence>
<protein>
    <submittedName>
        <fullName evidence="4">1-acyl-sn-glycerol-3-phosphate acyltransferase</fullName>
    </submittedName>
</protein>
<evidence type="ECO:0000313" key="4">
    <source>
        <dbReference type="EMBL" id="QKG84308.1"/>
    </source>
</evidence>
<evidence type="ECO:0000256" key="2">
    <source>
        <dbReference type="ARBA" id="ARBA00023315"/>
    </source>
</evidence>
<keyword evidence="2 4" id="KW-0012">Acyltransferase</keyword>
<evidence type="ECO:0000256" key="1">
    <source>
        <dbReference type="ARBA" id="ARBA00022679"/>
    </source>
</evidence>
<proteinExistence type="predicted"/>
<gene>
    <name evidence="4" type="ORF">GXN76_07355</name>
</gene>
<dbReference type="GO" id="GO:0003841">
    <property type="term" value="F:1-acylglycerol-3-phosphate O-acyltransferase activity"/>
    <property type="evidence" value="ECO:0007669"/>
    <property type="project" value="TreeGrafter"/>
</dbReference>
<dbReference type="RefSeq" id="WP_425484675.1">
    <property type="nucleotide sequence ID" value="NZ_CP048104.1"/>
</dbReference>
<evidence type="ECO:0000313" key="5">
    <source>
        <dbReference type="Proteomes" id="UP000503088"/>
    </source>
</evidence>
<reference evidence="4 5" key="1">
    <citation type="submission" date="2020-01" db="EMBL/GenBank/DDBJ databases">
        <authorList>
            <person name="Gulvik C.A."/>
            <person name="Batra D.G."/>
        </authorList>
    </citation>
    <scope>NUCLEOTIDE SEQUENCE [LARGE SCALE GENOMIC DNA]</scope>
    <source>
        <strain evidence="4 5">W9323</strain>
    </source>
</reference>
<dbReference type="InterPro" id="IPR002123">
    <property type="entry name" value="Plipid/glycerol_acylTrfase"/>
</dbReference>
<name>A0A7D3XRJ4_9BACL</name>
<dbReference type="Pfam" id="PF01553">
    <property type="entry name" value="Acyltransferase"/>
    <property type="match status" value="1"/>
</dbReference>
<dbReference type="AlphaFoldDB" id="A0A7D3XRJ4"/>
<dbReference type="SUPFAM" id="SSF69593">
    <property type="entry name" value="Glycerol-3-phosphate (1)-acyltransferase"/>
    <property type="match status" value="1"/>
</dbReference>
<dbReference type="PANTHER" id="PTHR10434">
    <property type="entry name" value="1-ACYL-SN-GLYCEROL-3-PHOSPHATE ACYLTRANSFERASE"/>
    <property type="match status" value="1"/>
</dbReference>
<keyword evidence="5" id="KW-1185">Reference proteome</keyword>
<dbReference type="SMART" id="SM00563">
    <property type="entry name" value="PlsC"/>
    <property type="match status" value="1"/>
</dbReference>
<dbReference type="PANTHER" id="PTHR10434:SF11">
    <property type="entry name" value="1-ACYL-SN-GLYCEROL-3-PHOSPHATE ACYLTRANSFERASE"/>
    <property type="match status" value="1"/>
</dbReference>
<dbReference type="CDD" id="cd07989">
    <property type="entry name" value="LPLAT_AGPAT-like"/>
    <property type="match status" value="1"/>
</dbReference>
<accession>A0A7D3XRJ4</accession>
<feature type="domain" description="Phospholipid/glycerol acyltransferase" evidence="3">
    <location>
        <begin position="34"/>
        <end position="146"/>
    </location>
</feature>
<keyword evidence="1 4" id="KW-0808">Transferase</keyword>
<dbReference type="Proteomes" id="UP000503088">
    <property type="component" value="Chromosome"/>
</dbReference>
<dbReference type="GO" id="GO:0006654">
    <property type="term" value="P:phosphatidic acid biosynthetic process"/>
    <property type="evidence" value="ECO:0007669"/>
    <property type="project" value="TreeGrafter"/>
</dbReference>
<sequence>MLYRLFRGFFRLLFTLFFRWEVKGTEYIPQEGPVVICCNHISNFDPPLLGSSIQRPIRFMAKEELFRVPILSFFIRSFGAFSVSRGGQDKRALKTALALLKNGEVLGIYPEGTRSKTGELGKAHSGAAFIALRGKAVVIPAAVVGPYRLFRPLRIVFGPPVDLQMYQGSKWNSEMMQEVTDKIMDRIQAILEKNRT</sequence>
<organism evidence="4 5">
    <name type="scientific">Kroppenstedtia pulmonis</name>
    <dbReference type="NCBI Taxonomy" id="1380685"/>
    <lineage>
        <taxon>Bacteria</taxon>
        <taxon>Bacillati</taxon>
        <taxon>Bacillota</taxon>
        <taxon>Bacilli</taxon>
        <taxon>Bacillales</taxon>
        <taxon>Thermoactinomycetaceae</taxon>
        <taxon>Kroppenstedtia</taxon>
    </lineage>
</organism>